<accession>M3D565</accession>
<reference evidence="2 3" key="1">
    <citation type="journal article" date="2012" name="PLoS Pathog.">
        <title>Diverse lifestyles and strategies of plant pathogenesis encoded in the genomes of eighteen Dothideomycetes fungi.</title>
        <authorList>
            <person name="Ohm R.A."/>
            <person name="Feau N."/>
            <person name="Henrissat B."/>
            <person name="Schoch C.L."/>
            <person name="Horwitz B.A."/>
            <person name="Barry K.W."/>
            <person name="Condon B.J."/>
            <person name="Copeland A.C."/>
            <person name="Dhillon B."/>
            <person name="Glaser F."/>
            <person name="Hesse C.N."/>
            <person name="Kosti I."/>
            <person name="LaButti K."/>
            <person name="Lindquist E.A."/>
            <person name="Lucas S."/>
            <person name="Salamov A.A."/>
            <person name="Bradshaw R.E."/>
            <person name="Ciuffetti L."/>
            <person name="Hamelin R.C."/>
            <person name="Kema G.H.J."/>
            <person name="Lawrence C."/>
            <person name="Scott J.A."/>
            <person name="Spatafora J.W."/>
            <person name="Turgeon B.G."/>
            <person name="de Wit P.J.G.M."/>
            <person name="Zhong S."/>
            <person name="Goodwin S.B."/>
            <person name="Grigoriev I.V."/>
        </authorList>
    </citation>
    <scope>NUCLEOTIDE SEQUENCE [LARGE SCALE GENOMIC DNA]</scope>
    <source>
        <strain evidence="2 3">SO2202</strain>
    </source>
</reference>
<dbReference type="AlphaFoldDB" id="M3D565"/>
<organism evidence="2 3">
    <name type="scientific">Sphaerulina musiva (strain SO2202)</name>
    <name type="common">Poplar stem canker fungus</name>
    <name type="synonym">Septoria musiva</name>
    <dbReference type="NCBI Taxonomy" id="692275"/>
    <lineage>
        <taxon>Eukaryota</taxon>
        <taxon>Fungi</taxon>
        <taxon>Dikarya</taxon>
        <taxon>Ascomycota</taxon>
        <taxon>Pezizomycotina</taxon>
        <taxon>Dothideomycetes</taxon>
        <taxon>Dothideomycetidae</taxon>
        <taxon>Mycosphaerellales</taxon>
        <taxon>Mycosphaerellaceae</taxon>
        <taxon>Sphaerulina</taxon>
    </lineage>
</organism>
<dbReference type="GO" id="GO:0016787">
    <property type="term" value="F:hydrolase activity"/>
    <property type="evidence" value="ECO:0007669"/>
    <property type="project" value="UniProtKB-KW"/>
</dbReference>
<evidence type="ECO:0000313" key="2">
    <source>
        <dbReference type="EMBL" id="EMF13024.1"/>
    </source>
</evidence>
<dbReference type="OrthoDB" id="2130735at2759"/>
<dbReference type="InterPro" id="IPR036278">
    <property type="entry name" value="Sialidase_sf"/>
</dbReference>
<dbReference type="GeneID" id="27906059"/>
<keyword evidence="3" id="KW-1185">Reference proteome</keyword>
<evidence type="ECO:0000313" key="3">
    <source>
        <dbReference type="Proteomes" id="UP000016931"/>
    </source>
</evidence>
<dbReference type="Gene3D" id="2.120.10.10">
    <property type="match status" value="1"/>
</dbReference>
<dbReference type="OMA" id="DTQNNWG"/>
<keyword evidence="1" id="KW-0732">Signal</keyword>
<feature type="signal peptide" evidence="1">
    <location>
        <begin position="1"/>
        <end position="19"/>
    </location>
</feature>
<name>M3D565_SPHMS</name>
<dbReference type="Proteomes" id="UP000016931">
    <property type="component" value="Unassembled WGS sequence"/>
</dbReference>
<dbReference type="STRING" id="692275.M3D565"/>
<proteinExistence type="predicted"/>
<sequence length="389" mass="43542">MRSILLLLLFRLIAADSAGSNPAHHPPTPPYPGPLISNVTVFQPPLDYTVPRTLYARTLQLTSGVFLATWENYGPNNNSYPYFPIYQSFDSGLTWSLRSQVYDTQNGWGLRYQPFLYMLPVAIGSYPAGTLLLSGSSIPQDLSQTWIEIYASRDEGYTWEFVSHVAQGGKAIPKNGETPVWEPFLLALEGQLVVFYSDQRDPLHTGQKLVHQVTWDLINWGPIVDDVAYPQNNTWRPGMTTISYLPGSEKWILTYEFYGAEEVDFAVYYRLSESPLTFDDKEAYVIRSTKGLVPKGSPYNVWTPAGRDANGTIVVSCGDYPQVFVNYGLAEPGSEWFEMETPENSSYTRSLMVETYTDDRKVLIVGGGVLGGKTNRVSASEIDVSWIAT</sequence>
<dbReference type="eggNOG" id="ENOG502QW46">
    <property type="taxonomic scope" value="Eukaryota"/>
</dbReference>
<protein>
    <submittedName>
        <fullName evidence="2">Glycoside hydrolase family 93 protein</fullName>
    </submittedName>
</protein>
<dbReference type="PANTHER" id="PTHR38792:SF3">
    <property type="entry name" value="BNR_ASP-BOX REPEAT DOMAIN PROTEIN (AFU_ORTHOLOGUE AFUA_7G06430)-RELATED"/>
    <property type="match status" value="1"/>
</dbReference>
<dbReference type="RefSeq" id="XP_016761145.1">
    <property type="nucleotide sequence ID" value="XM_016908922.1"/>
</dbReference>
<dbReference type="SUPFAM" id="SSF50939">
    <property type="entry name" value="Sialidases"/>
    <property type="match status" value="1"/>
</dbReference>
<dbReference type="PANTHER" id="PTHR38792">
    <property type="entry name" value="BNR/ASP-BOX REPEAT DOMAIN PROTEIN (AFU_ORTHOLOGUE AFUA_7G06430)-RELATED"/>
    <property type="match status" value="1"/>
</dbReference>
<feature type="chain" id="PRO_5004032233" evidence="1">
    <location>
        <begin position="20"/>
        <end position="389"/>
    </location>
</feature>
<keyword evidence="2" id="KW-0378">Hydrolase</keyword>
<gene>
    <name evidence="2" type="ORF">SEPMUDRAFT_44219</name>
</gene>
<dbReference type="EMBL" id="KB456264">
    <property type="protein sequence ID" value="EMF13024.1"/>
    <property type="molecule type" value="Genomic_DNA"/>
</dbReference>
<dbReference type="HOGENOM" id="CLU_036301_0_1_1"/>
<evidence type="ECO:0000256" key="1">
    <source>
        <dbReference type="SAM" id="SignalP"/>
    </source>
</evidence>